<dbReference type="RefSeq" id="WP_162369421.1">
    <property type="nucleotide sequence ID" value="NZ_JAAEEH010000005.1"/>
</dbReference>
<comment type="caution">
    <text evidence="2">The sequence shown here is derived from an EMBL/GenBank/DDBJ whole genome shotgun (WGS) entry which is preliminary data.</text>
</comment>
<evidence type="ECO:0008006" key="4">
    <source>
        <dbReference type="Google" id="ProtNLM"/>
    </source>
</evidence>
<keyword evidence="3" id="KW-1185">Reference proteome</keyword>
<feature type="transmembrane region" description="Helical" evidence="1">
    <location>
        <begin position="183"/>
        <end position="201"/>
    </location>
</feature>
<evidence type="ECO:0000313" key="3">
    <source>
        <dbReference type="Proteomes" id="UP000461585"/>
    </source>
</evidence>
<protein>
    <recommendedName>
        <fullName evidence="4">Type II secretion system protein GspF domain-containing protein</fullName>
    </recommendedName>
</protein>
<dbReference type="EMBL" id="JAAEEH010000005">
    <property type="protein sequence ID" value="NDL66693.1"/>
    <property type="molecule type" value="Genomic_DNA"/>
</dbReference>
<sequence>MKDKETRSWVFRALGILGMILLGLVFFNNLFVALAVGSTGIFWMGTMEALYQERAAYALKLQFKDALYSVSASLGVGKSVENAFRSAVSDLQVIYPPGSRIVQVFQEFENQIAVNRNLEEILLEFSGEADIEEIRQFAEVFVIANRTGGDLTQVIQYTALRMHERMELEKEIEIITTEKRYELMLLMLLLPLIILYLKGISPSFTQVMYHTGLGRAVMLLGLGLYVAVFFIGRKIIRIEV</sequence>
<organism evidence="2 3">
    <name type="scientific">Anaerotalea alkaliphila</name>
    <dbReference type="NCBI Taxonomy" id="2662126"/>
    <lineage>
        <taxon>Bacteria</taxon>
        <taxon>Bacillati</taxon>
        <taxon>Bacillota</taxon>
        <taxon>Clostridia</taxon>
        <taxon>Eubacteriales</taxon>
        <taxon>Anaerotalea</taxon>
    </lineage>
</organism>
<gene>
    <name evidence="2" type="ORF">GXN74_02910</name>
</gene>
<reference evidence="2 3" key="1">
    <citation type="submission" date="2020-01" db="EMBL/GenBank/DDBJ databases">
        <title>Anaeroalcalibacter tamaniensis gen. nov., sp. nov., moderately halophilic strictly anaerobic fermenter bacterium from mud volcano of Taman peninsula.</title>
        <authorList>
            <person name="Frolova A."/>
            <person name="Merkel A.Y."/>
            <person name="Slobodkin A.I."/>
        </authorList>
    </citation>
    <scope>NUCLEOTIDE SEQUENCE [LARGE SCALE GENOMIC DNA]</scope>
    <source>
        <strain evidence="2 3">F-3ap</strain>
    </source>
</reference>
<dbReference type="AlphaFoldDB" id="A0A7X5KMG3"/>
<feature type="transmembrane region" description="Helical" evidence="1">
    <location>
        <begin position="9"/>
        <end position="27"/>
    </location>
</feature>
<dbReference type="Proteomes" id="UP000461585">
    <property type="component" value="Unassembled WGS sequence"/>
</dbReference>
<keyword evidence="1" id="KW-0472">Membrane</keyword>
<keyword evidence="1" id="KW-1133">Transmembrane helix</keyword>
<dbReference type="PANTHER" id="PTHR35007:SF1">
    <property type="entry name" value="PILUS ASSEMBLY PROTEIN"/>
    <property type="match status" value="1"/>
</dbReference>
<evidence type="ECO:0000256" key="1">
    <source>
        <dbReference type="SAM" id="Phobius"/>
    </source>
</evidence>
<dbReference type="PANTHER" id="PTHR35007">
    <property type="entry name" value="INTEGRAL MEMBRANE PROTEIN-RELATED"/>
    <property type="match status" value="1"/>
</dbReference>
<keyword evidence="1" id="KW-0812">Transmembrane</keyword>
<evidence type="ECO:0000313" key="2">
    <source>
        <dbReference type="EMBL" id="NDL66693.1"/>
    </source>
</evidence>
<feature type="transmembrane region" description="Helical" evidence="1">
    <location>
        <begin position="213"/>
        <end position="232"/>
    </location>
</feature>
<accession>A0A7X5KMG3</accession>
<proteinExistence type="predicted"/>
<name>A0A7X5KMG3_9FIRM</name>